<feature type="domain" description="Glucosamine/galactosamine-6-phosphate isomerase" evidence="8">
    <location>
        <begin position="29"/>
        <end position="243"/>
    </location>
</feature>
<dbReference type="Gene3D" id="3.40.50.1360">
    <property type="match status" value="1"/>
</dbReference>
<evidence type="ECO:0000256" key="4">
    <source>
        <dbReference type="ARBA" id="ARBA00010662"/>
    </source>
</evidence>
<dbReference type="Proteomes" id="UP000293671">
    <property type="component" value="Unassembled WGS sequence"/>
</dbReference>
<dbReference type="RefSeq" id="WP_207225104.1">
    <property type="nucleotide sequence ID" value="NZ_SHKP01000010.1"/>
</dbReference>
<protein>
    <recommendedName>
        <fullName evidence="6 7">6-phosphogluconolactonase</fullName>
        <shortName evidence="7">6PGL</shortName>
        <ecNumber evidence="5 7">3.1.1.31</ecNumber>
    </recommendedName>
</protein>
<gene>
    <name evidence="7" type="primary">pgl</name>
    <name evidence="9" type="ORF">EV670_3593</name>
</gene>
<comment type="similarity">
    <text evidence="4 7">Belongs to the glucosamine/galactosamine-6-phosphate isomerase family. 6-phosphogluconolactonase subfamily.</text>
</comment>
<dbReference type="NCBIfam" id="TIGR01198">
    <property type="entry name" value="pgl"/>
    <property type="match status" value="1"/>
</dbReference>
<evidence type="ECO:0000313" key="9">
    <source>
        <dbReference type="EMBL" id="RZT91917.1"/>
    </source>
</evidence>
<evidence type="ECO:0000256" key="6">
    <source>
        <dbReference type="ARBA" id="ARBA00020337"/>
    </source>
</evidence>
<proteinExistence type="inferred from homology"/>
<dbReference type="Pfam" id="PF01182">
    <property type="entry name" value="Glucosamine_iso"/>
    <property type="match status" value="1"/>
</dbReference>
<dbReference type="GO" id="GO:0006098">
    <property type="term" value="P:pentose-phosphate shunt"/>
    <property type="evidence" value="ECO:0007669"/>
    <property type="project" value="UniProtKB-UniPathway"/>
</dbReference>
<evidence type="ECO:0000256" key="7">
    <source>
        <dbReference type="RuleBase" id="RU365095"/>
    </source>
</evidence>
<dbReference type="AlphaFoldDB" id="A0A4Q7V8F9"/>
<dbReference type="CDD" id="cd01400">
    <property type="entry name" value="6PGL"/>
    <property type="match status" value="1"/>
</dbReference>
<comment type="function">
    <text evidence="2 7">Hydrolysis of 6-phosphogluconolactone to 6-phosphogluconate.</text>
</comment>
<dbReference type="PANTHER" id="PTHR11054:SF0">
    <property type="entry name" value="6-PHOSPHOGLUCONOLACTONASE"/>
    <property type="match status" value="1"/>
</dbReference>
<comment type="pathway">
    <text evidence="3 7">Carbohydrate degradation; pentose phosphate pathway; D-ribulose 5-phosphate from D-glucose 6-phosphate (oxidative stage): step 2/3.</text>
</comment>
<dbReference type="GO" id="GO:0005975">
    <property type="term" value="P:carbohydrate metabolic process"/>
    <property type="evidence" value="ECO:0007669"/>
    <property type="project" value="UniProtKB-UniRule"/>
</dbReference>
<evidence type="ECO:0000313" key="10">
    <source>
        <dbReference type="Proteomes" id="UP000293671"/>
    </source>
</evidence>
<reference evidence="9 10" key="1">
    <citation type="submission" date="2019-02" db="EMBL/GenBank/DDBJ databases">
        <title>Genomic Encyclopedia of Type Strains, Phase IV (KMG-IV): sequencing the most valuable type-strain genomes for metagenomic binning, comparative biology and taxonomic classification.</title>
        <authorList>
            <person name="Goeker M."/>
        </authorList>
    </citation>
    <scope>NUCLEOTIDE SEQUENCE [LARGE SCALE GENOMIC DNA]</scope>
    <source>
        <strain evidence="9 10">DSM 19570</strain>
    </source>
</reference>
<evidence type="ECO:0000256" key="1">
    <source>
        <dbReference type="ARBA" id="ARBA00000832"/>
    </source>
</evidence>
<keyword evidence="7" id="KW-0378">Hydrolase</keyword>
<comment type="caution">
    <text evidence="9">The sequence shown here is derived from an EMBL/GenBank/DDBJ whole genome shotgun (WGS) entry which is preliminary data.</text>
</comment>
<dbReference type="UniPathway" id="UPA00115">
    <property type="reaction ID" value="UER00409"/>
</dbReference>
<evidence type="ECO:0000256" key="2">
    <source>
        <dbReference type="ARBA" id="ARBA00002681"/>
    </source>
</evidence>
<evidence type="ECO:0000259" key="8">
    <source>
        <dbReference type="Pfam" id="PF01182"/>
    </source>
</evidence>
<organism evidence="9 10">
    <name type="scientific">Rivibacter subsaxonicus</name>
    <dbReference type="NCBI Taxonomy" id="457575"/>
    <lineage>
        <taxon>Bacteria</taxon>
        <taxon>Pseudomonadati</taxon>
        <taxon>Pseudomonadota</taxon>
        <taxon>Betaproteobacteria</taxon>
        <taxon>Burkholderiales</taxon>
        <taxon>Rivibacter</taxon>
    </lineage>
</organism>
<dbReference type="SUPFAM" id="SSF100950">
    <property type="entry name" value="NagB/RpiA/CoA transferase-like"/>
    <property type="match status" value="1"/>
</dbReference>
<dbReference type="PANTHER" id="PTHR11054">
    <property type="entry name" value="6-PHOSPHOGLUCONOLACTONASE"/>
    <property type="match status" value="1"/>
</dbReference>
<dbReference type="InterPro" id="IPR006148">
    <property type="entry name" value="Glc/Gal-6P_isomerase"/>
</dbReference>
<accession>A0A4Q7V8F9</accession>
<dbReference type="GO" id="GO:0017057">
    <property type="term" value="F:6-phosphogluconolactonase activity"/>
    <property type="evidence" value="ECO:0007669"/>
    <property type="project" value="UniProtKB-UniRule"/>
</dbReference>
<evidence type="ECO:0000256" key="5">
    <source>
        <dbReference type="ARBA" id="ARBA00013198"/>
    </source>
</evidence>
<sequence length="255" mass="25788">MKSSPTAVASPAPALDQGAVAALREYPGADAAAAALAAEVAARLGAALASAGTASLVVSGGRSPIAFFHTLSAAPLDWARVTVTLADERWVDPGAEASNERVLREHLLRGPGAAARLLPLKSATATPEAALAERSTALAEVLRGADVLVLGMGHDGHTASLFPDADGIEAALDPRAAPALVAMHPTLAPHARISMNLAALVAARHAVLLLGGATKREVLARACPPGTLAALPPGALPIAAVWHHRRGALDIVWSN</sequence>
<name>A0A4Q7V8F9_9BURK</name>
<dbReference type="InterPro" id="IPR005900">
    <property type="entry name" value="6-phosphogluconolactonase_DevB"/>
</dbReference>
<dbReference type="InterPro" id="IPR037171">
    <property type="entry name" value="NagB/RpiA_transferase-like"/>
</dbReference>
<dbReference type="EC" id="3.1.1.31" evidence="5 7"/>
<evidence type="ECO:0000256" key="3">
    <source>
        <dbReference type="ARBA" id="ARBA00004961"/>
    </source>
</evidence>
<keyword evidence="10" id="KW-1185">Reference proteome</keyword>
<comment type="catalytic activity">
    <reaction evidence="1 7">
        <text>6-phospho-D-glucono-1,5-lactone + H2O = 6-phospho-D-gluconate + H(+)</text>
        <dbReference type="Rhea" id="RHEA:12556"/>
        <dbReference type="ChEBI" id="CHEBI:15377"/>
        <dbReference type="ChEBI" id="CHEBI:15378"/>
        <dbReference type="ChEBI" id="CHEBI:57955"/>
        <dbReference type="ChEBI" id="CHEBI:58759"/>
        <dbReference type="EC" id="3.1.1.31"/>
    </reaction>
</comment>
<dbReference type="EMBL" id="SHKP01000010">
    <property type="protein sequence ID" value="RZT91917.1"/>
    <property type="molecule type" value="Genomic_DNA"/>
</dbReference>
<dbReference type="InterPro" id="IPR039104">
    <property type="entry name" value="6PGL"/>
</dbReference>